<dbReference type="STRING" id="7574.A0A1S3INF2"/>
<evidence type="ECO:0000256" key="11">
    <source>
        <dbReference type="SAM" id="MobiDB-lite"/>
    </source>
</evidence>
<dbReference type="FunCoup" id="A0A1S3INF2">
    <property type="interactions" value="3174"/>
</dbReference>
<evidence type="ECO:0000256" key="4">
    <source>
        <dbReference type="ARBA" id="ARBA00022670"/>
    </source>
</evidence>
<accession>A0A1S3INF2</accession>
<dbReference type="InterPro" id="IPR000642">
    <property type="entry name" value="Peptidase_M41"/>
</dbReference>
<dbReference type="PANTHER" id="PTHR23076">
    <property type="entry name" value="METALLOPROTEASE M41 FTSH"/>
    <property type="match status" value="1"/>
</dbReference>
<keyword evidence="13" id="KW-1185">Reference proteome</keyword>
<evidence type="ECO:0000256" key="3">
    <source>
        <dbReference type="ARBA" id="ARBA00010550"/>
    </source>
</evidence>
<comment type="cofactor">
    <cofactor evidence="1">
        <name>Zn(2+)</name>
        <dbReference type="ChEBI" id="CHEBI:29105"/>
    </cofactor>
</comment>
<dbReference type="KEGG" id="lak:106165916"/>
<dbReference type="InParanoid" id="A0A1S3INF2"/>
<evidence type="ECO:0000256" key="5">
    <source>
        <dbReference type="ARBA" id="ARBA00022723"/>
    </source>
</evidence>
<dbReference type="FunFam" id="3.40.50.300:FF:000352">
    <property type="entry name" value="ATP-dependent zinc metalloprotease FTSH 7, chloroplastic"/>
    <property type="match status" value="1"/>
</dbReference>
<dbReference type="Gene3D" id="1.20.58.760">
    <property type="entry name" value="Peptidase M41"/>
    <property type="match status" value="1"/>
</dbReference>
<keyword evidence="5" id="KW-0479">Metal-binding</keyword>
<reference evidence="14" key="1">
    <citation type="submission" date="2025-08" db="UniProtKB">
        <authorList>
            <consortium name="RefSeq"/>
        </authorList>
    </citation>
    <scope>IDENTIFICATION</scope>
    <source>
        <tissue evidence="14">Gonads</tissue>
    </source>
</reference>
<dbReference type="GO" id="GO:0004176">
    <property type="term" value="F:ATP-dependent peptidase activity"/>
    <property type="evidence" value="ECO:0007669"/>
    <property type="project" value="InterPro"/>
</dbReference>
<dbReference type="CDD" id="cd19501">
    <property type="entry name" value="RecA-like_FtsH"/>
    <property type="match status" value="1"/>
</dbReference>
<protein>
    <submittedName>
        <fullName evidence="14">LOW QUALITY PROTEIN: ATP-dependent zinc metalloprotease YME1 homolog</fullName>
    </submittedName>
</protein>
<dbReference type="InterPro" id="IPR037219">
    <property type="entry name" value="Peptidase_M41-like"/>
</dbReference>
<dbReference type="RefSeq" id="XP_013399732.1">
    <property type="nucleotide sequence ID" value="XM_013544278.2"/>
</dbReference>
<dbReference type="InterPro" id="IPR003593">
    <property type="entry name" value="AAA+_ATPase"/>
</dbReference>
<dbReference type="GeneID" id="106165916"/>
<dbReference type="GO" id="GO:0004222">
    <property type="term" value="F:metalloendopeptidase activity"/>
    <property type="evidence" value="ECO:0007669"/>
    <property type="project" value="InterPro"/>
</dbReference>
<comment type="similarity">
    <text evidence="3">In the N-terminal section; belongs to the AAA ATPase family.</text>
</comment>
<dbReference type="InterPro" id="IPR027417">
    <property type="entry name" value="P-loop_NTPase"/>
</dbReference>
<keyword evidence="8" id="KW-0862">Zinc</keyword>
<sequence length="725" mass="79559">MFSPSILPQQAVFPICHLAWSTVRPSGVRTASRRSVKAATTEVKQTDRQSVKGDNTVVLGNLDLSGLLKIKTSPELLSSISRVLPEVSTGHTCWKSSYQSGHTFFENKNGFPESLLQSQLCPGQEKIHRLVHRLLQQVNHPHITSPQRVEGSIFLASRQHACRGLQQTRGFKTKHSQAIGVISPETVEKTAKKTRERTGEKTKSDAEEKTKSDAGKSTKNLADGFSTNFLKIFLWSTVFVLLFLMFSGPGQISSIISRDNYEVSMVNPDIGFSDVKGQNEALEELKDLVMFLQDPERFNEMGAKLPKGVLLVGPPGVGKTLIAKAIAGEAGVPFFYASGSQFDEVFVGVGASRVRNIFKKAKSKAPAVIFIDEIDSLAGKRTANAMQPYANQTINQLLSEMDGFSSSEGVIVLGATNRAEVLDSAVRRPGRFDTQVDIGIPDLEGRTEILELYIKKIKCAPDTDIGRLAKLTTGMTGADLANFVNQAALRAAVDGATEVDASHFDTALDRIRMGLALANRVKLLSHEEKLLTAHHEAGHALVGFFSKSIEKVHKLTILPRSSGSLGHTSFYTEKDVTSLNREQLLGRLDTLLGGRAAEELLVGSGKVTTGASSDCDQASLLAKSMVSRWAMSEKVGLRTLNENDARTLSEEHRKEMDEEIKRMLQESYERAKKTLSVHYKKQKALADALLEHETLTYEEMVQVINGKKIQRVPKSTNSSFLPKLL</sequence>
<evidence type="ECO:0000256" key="8">
    <source>
        <dbReference type="ARBA" id="ARBA00022833"/>
    </source>
</evidence>
<dbReference type="PROSITE" id="PS00674">
    <property type="entry name" value="AAA"/>
    <property type="match status" value="1"/>
</dbReference>
<dbReference type="GO" id="GO:0046872">
    <property type="term" value="F:metal ion binding"/>
    <property type="evidence" value="ECO:0007669"/>
    <property type="project" value="UniProtKB-KW"/>
</dbReference>
<dbReference type="OrthoDB" id="1413014at2759"/>
<evidence type="ECO:0000256" key="6">
    <source>
        <dbReference type="ARBA" id="ARBA00022741"/>
    </source>
</evidence>
<dbReference type="SMART" id="SM00382">
    <property type="entry name" value="AAA"/>
    <property type="match status" value="1"/>
</dbReference>
<keyword evidence="10 14" id="KW-0482">Metalloprotease</keyword>
<evidence type="ECO:0000259" key="12">
    <source>
        <dbReference type="SMART" id="SM00382"/>
    </source>
</evidence>
<comment type="similarity">
    <text evidence="2">In the C-terminal section; belongs to the peptidase M41 family.</text>
</comment>
<name>A0A1S3INF2_LINAN</name>
<keyword evidence="7" id="KW-0378">Hydrolase</keyword>
<dbReference type="GO" id="GO:0005743">
    <property type="term" value="C:mitochondrial inner membrane"/>
    <property type="evidence" value="ECO:0007669"/>
    <property type="project" value="TreeGrafter"/>
</dbReference>
<dbReference type="InterPro" id="IPR003959">
    <property type="entry name" value="ATPase_AAA_core"/>
</dbReference>
<dbReference type="SUPFAM" id="SSF140990">
    <property type="entry name" value="FtsH protease domain-like"/>
    <property type="match status" value="1"/>
</dbReference>
<evidence type="ECO:0000313" key="14">
    <source>
        <dbReference type="RefSeq" id="XP_013399732.1"/>
    </source>
</evidence>
<dbReference type="GO" id="GO:0005524">
    <property type="term" value="F:ATP binding"/>
    <property type="evidence" value="ECO:0007669"/>
    <property type="project" value="UniProtKB-KW"/>
</dbReference>
<organism evidence="13 14">
    <name type="scientific">Lingula anatina</name>
    <name type="common">Brachiopod</name>
    <name type="synonym">Lingula unguis</name>
    <dbReference type="NCBI Taxonomy" id="7574"/>
    <lineage>
        <taxon>Eukaryota</taxon>
        <taxon>Metazoa</taxon>
        <taxon>Spiralia</taxon>
        <taxon>Lophotrochozoa</taxon>
        <taxon>Brachiopoda</taxon>
        <taxon>Linguliformea</taxon>
        <taxon>Lingulata</taxon>
        <taxon>Lingulida</taxon>
        <taxon>Linguloidea</taxon>
        <taxon>Lingulidae</taxon>
        <taxon>Lingula</taxon>
    </lineage>
</organism>
<dbReference type="SUPFAM" id="SSF52540">
    <property type="entry name" value="P-loop containing nucleoside triphosphate hydrolases"/>
    <property type="match status" value="1"/>
</dbReference>
<dbReference type="InterPro" id="IPR041569">
    <property type="entry name" value="AAA_lid_3"/>
</dbReference>
<feature type="region of interest" description="Disordered" evidence="11">
    <location>
        <begin position="184"/>
        <end position="218"/>
    </location>
</feature>
<dbReference type="Gene3D" id="1.10.8.60">
    <property type="match status" value="1"/>
</dbReference>
<dbReference type="InterPro" id="IPR003960">
    <property type="entry name" value="ATPase_AAA_CS"/>
</dbReference>
<keyword evidence="9" id="KW-0067">ATP-binding</keyword>
<dbReference type="Pfam" id="PF00004">
    <property type="entry name" value="AAA"/>
    <property type="match status" value="1"/>
</dbReference>
<feature type="compositionally biased region" description="Basic and acidic residues" evidence="11">
    <location>
        <begin position="186"/>
        <end position="216"/>
    </location>
</feature>
<gene>
    <name evidence="14" type="primary">LOC106165916</name>
</gene>
<proteinExistence type="inferred from homology"/>
<dbReference type="Proteomes" id="UP000085678">
    <property type="component" value="Unplaced"/>
</dbReference>
<evidence type="ECO:0000256" key="9">
    <source>
        <dbReference type="ARBA" id="ARBA00022840"/>
    </source>
</evidence>
<dbReference type="GO" id="GO:0006515">
    <property type="term" value="P:protein quality control for misfolded or incompletely synthesized proteins"/>
    <property type="evidence" value="ECO:0007669"/>
    <property type="project" value="TreeGrafter"/>
</dbReference>
<dbReference type="GO" id="GO:0016887">
    <property type="term" value="F:ATP hydrolysis activity"/>
    <property type="evidence" value="ECO:0007669"/>
    <property type="project" value="InterPro"/>
</dbReference>
<evidence type="ECO:0000256" key="7">
    <source>
        <dbReference type="ARBA" id="ARBA00022801"/>
    </source>
</evidence>
<evidence type="ECO:0000256" key="1">
    <source>
        <dbReference type="ARBA" id="ARBA00001947"/>
    </source>
</evidence>
<dbReference type="GO" id="GO:0007005">
    <property type="term" value="P:mitochondrion organization"/>
    <property type="evidence" value="ECO:0007669"/>
    <property type="project" value="TreeGrafter"/>
</dbReference>
<evidence type="ECO:0000256" key="2">
    <source>
        <dbReference type="ARBA" id="ARBA00010044"/>
    </source>
</evidence>
<dbReference type="FunFam" id="1.10.8.60:FF:000001">
    <property type="entry name" value="ATP-dependent zinc metalloprotease FtsH"/>
    <property type="match status" value="1"/>
</dbReference>
<feature type="domain" description="AAA+ ATPase" evidence="12">
    <location>
        <begin position="305"/>
        <end position="442"/>
    </location>
</feature>
<evidence type="ECO:0000313" key="13">
    <source>
        <dbReference type="Proteomes" id="UP000085678"/>
    </source>
</evidence>
<dbReference type="Gene3D" id="3.40.50.300">
    <property type="entry name" value="P-loop containing nucleotide triphosphate hydrolases"/>
    <property type="match status" value="1"/>
</dbReference>
<dbReference type="Pfam" id="PF01434">
    <property type="entry name" value="Peptidase_M41"/>
    <property type="match status" value="1"/>
</dbReference>
<dbReference type="PANTHER" id="PTHR23076:SF97">
    <property type="entry name" value="ATP-DEPENDENT ZINC METALLOPROTEASE YME1L1"/>
    <property type="match status" value="1"/>
</dbReference>
<dbReference type="AlphaFoldDB" id="A0A1S3INF2"/>
<dbReference type="Pfam" id="PF17862">
    <property type="entry name" value="AAA_lid_3"/>
    <property type="match status" value="1"/>
</dbReference>
<keyword evidence="6" id="KW-0547">Nucleotide-binding</keyword>
<keyword evidence="4" id="KW-0645">Protease</keyword>
<evidence type="ECO:0000256" key="10">
    <source>
        <dbReference type="ARBA" id="ARBA00023049"/>
    </source>
</evidence>